<keyword evidence="1" id="KW-0347">Helicase</keyword>
<protein>
    <submittedName>
        <fullName evidence="1">ATP-dependent DNA helicase RRM3-like</fullName>
    </submittedName>
</protein>
<keyword evidence="1" id="KW-0067">ATP-binding</keyword>
<sequence length="214" mass="23852">MISLFTTINPNFPIRVSFAMTINKSQGQSFKIEGIDLSDDCFIHGQFYVACSRISSPTTYKLSHSCTKRKNNQCSLLGAYNKISIVGQAGATSGKENGFLTIKNCRANSGDSLANSCEWRAKSWYSQNPKIRKISILGRAGATSGKENGFLNRAGATYVLLIIILPKKHNMLLILYMSLLKHVHCPRIYLNGLYAMKFIITRLDWGDDKLSNDI</sequence>
<organism evidence="1 2">
    <name type="scientific">Aphis craccivora</name>
    <name type="common">Cowpea aphid</name>
    <dbReference type="NCBI Taxonomy" id="307492"/>
    <lineage>
        <taxon>Eukaryota</taxon>
        <taxon>Metazoa</taxon>
        <taxon>Ecdysozoa</taxon>
        <taxon>Arthropoda</taxon>
        <taxon>Hexapoda</taxon>
        <taxon>Insecta</taxon>
        <taxon>Pterygota</taxon>
        <taxon>Neoptera</taxon>
        <taxon>Paraneoptera</taxon>
        <taxon>Hemiptera</taxon>
        <taxon>Sternorrhyncha</taxon>
        <taxon>Aphidomorpha</taxon>
        <taxon>Aphidoidea</taxon>
        <taxon>Aphididae</taxon>
        <taxon>Aphidini</taxon>
        <taxon>Aphis</taxon>
        <taxon>Aphis</taxon>
    </lineage>
</organism>
<dbReference type="GO" id="GO:0004386">
    <property type="term" value="F:helicase activity"/>
    <property type="evidence" value="ECO:0007669"/>
    <property type="project" value="UniProtKB-KW"/>
</dbReference>
<gene>
    <name evidence="1" type="ORF">FWK35_00016285</name>
</gene>
<dbReference type="InterPro" id="IPR027417">
    <property type="entry name" value="P-loop_NTPase"/>
</dbReference>
<evidence type="ECO:0000313" key="1">
    <source>
        <dbReference type="EMBL" id="KAF0752189.1"/>
    </source>
</evidence>
<accession>A0A6G0YAD4</accession>
<reference evidence="1 2" key="1">
    <citation type="submission" date="2019-08" db="EMBL/GenBank/DDBJ databases">
        <title>Whole genome of Aphis craccivora.</title>
        <authorList>
            <person name="Voronova N.V."/>
            <person name="Shulinski R.S."/>
            <person name="Bandarenka Y.V."/>
            <person name="Zhorov D.G."/>
            <person name="Warner D."/>
        </authorList>
    </citation>
    <scope>NUCLEOTIDE SEQUENCE [LARGE SCALE GENOMIC DNA]</scope>
    <source>
        <strain evidence="1">180601</strain>
        <tissue evidence="1">Whole Body</tissue>
    </source>
</reference>
<evidence type="ECO:0000313" key="2">
    <source>
        <dbReference type="Proteomes" id="UP000478052"/>
    </source>
</evidence>
<proteinExistence type="predicted"/>
<keyword evidence="1" id="KW-0547">Nucleotide-binding</keyword>
<dbReference type="OrthoDB" id="6613084at2759"/>
<keyword evidence="1" id="KW-0378">Hydrolase</keyword>
<dbReference type="Proteomes" id="UP000478052">
    <property type="component" value="Unassembled WGS sequence"/>
</dbReference>
<dbReference type="SUPFAM" id="SSF52540">
    <property type="entry name" value="P-loop containing nucleoside triphosphate hydrolases"/>
    <property type="match status" value="1"/>
</dbReference>
<name>A0A6G0YAD4_APHCR</name>
<comment type="caution">
    <text evidence="1">The sequence shown here is derived from an EMBL/GenBank/DDBJ whole genome shotgun (WGS) entry which is preliminary data.</text>
</comment>
<dbReference type="AlphaFoldDB" id="A0A6G0YAD4"/>
<dbReference type="EMBL" id="VUJU01005128">
    <property type="protein sequence ID" value="KAF0752189.1"/>
    <property type="molecule type" value="Genomic_DNA"/>
</dbReference>
<keyword evidence="2" id="KW-1185">Reference proteome</keyword>